<protein>
    <submittedName>
        <fullName evidence="1">Uncharacterized protein</fullName>
    </submittedName>
</protein>
<evidence type="ECO:0000313" key="2">
    <source>
        <dbReference type="Proteomes" id="UP000189883"/>
    </source>
</evidence>
<dbReference type="EMBL" id="CP011859">
    <property type="protein sequence ID" value="AQY23265.1"/>
    <property type="molecule type" value="Genomic_DNA"/>
</dbReference>
<dbReference type="Proteomes" id="UP000189883">
    <property type="component" value="Chromosome"/>
</dbReference>
<proteinExistence type="predicted"/>
<dbReference type="AlphaFoldDB" id="A0A1S7DVV9"/>
<gene>
    <name evidence="1" type="ORF">AB406_2335</name>
</gene>
<reference evidence="1 2" key="1">
    <citation type="submission" date="2015-06" db="EMBL/GenBank/DDBJ databases">
        <title>R. anatipestifer strain HXb2 is the most virulent strain so far, and the genome sequence would help us uncover the pathogenesis.</title>
        <authorList>
            <person name="Hu Q."/>
            <person name="Qi J."/>
            <person name="Bo H."/>
            <person name="Liu G."/>
            <person name="Tao M."/>
            <person name="Ding Y."/>
            <person name="Xue Y."/>
        </authorList>
    </citation>
    <scope>NUCLEOTIDE SEQUENCE [LARGE SCALE GENOMIC DNA]</scope>
    <source>
        <strain evidence="1 2">HXb2</strain>
    </source>
</reference>
<sequence length="160" mass="19193">MNTEKIFDENGRGFTRVFSTDKVELVNPVKYYKTFELEKRAISLRDLLYAKYPFLTSQLDDNFFVKKVEEMLVGFFEKFEQTKVHDNFIQLLKTTQKKNQEALLKGMTLNPDELMSLIFKSYNDFGFYTANIFLKIYLMDWKAKNYPNFFILKKMEQFTN</sequence>
<name>A0A1S7DVV9_RIEAN</name>
<accession>A0A1S7DVV9</accession>
<dbReference type="RefSeq" id="WP_236682843.1">
    <property type="nucleotide sequence ID" value="NZ_CP011859.1"/>
</dbReference>
<organism evidence="1 2">
    <name type="scientific">Riemerella anatipestifer</name>
    <name type="common">Moraxella anatipestifer</name>
    <dbReference type="NCBI Taxonomy" id="34085"/>
    <lineage>
        <taxon>Bacteria</taxon>
        <taxon>Pseudomonadati</taxon>
        <taxon>Bacteroidota</taxon>
        <taxon>Flavobacteriia</taxon>
        <taxon>Flavobacteriales</taxon>
        <taxon>Weeksellaceae</taxon>
        <taxon>Riemerella</taxon>
    </lineage>
</organism>
<evidence type="ECO:0000313" key="1">
    <source>
        <dbReference type="EMBL" id="AQY23265.1"/>
    </source>
</evidence>